<feature type="region of interest" description="Disordered" evidence="1">
    <location>
        <begin position="152"/>
        <end position="174"/>
    </location>
</feature>
<evidence type="ECO:0000313" key="4">
    <source>
        <dbReference type="Proteomes" id="UP001156389"/>
    </source>
</evidence>
<dbReference type="InterPro" id="IPR036505">
    <property type="entry name" value="Amidase/PGRP_sf"/>
</dbReference>
<dbReference type="SUPFAM" id="SSF55846">
    <property type="entry name" value="N-acetylmuramoyl-L-alanine amidase-like"/>
    <property type="match status" value="1"/>
</dbReference>
<accession>A0ABT2K426</accession>
<gene>
    <name evidence="3" type="ORF">LHJ74_30740</name>
</gene>
<dbReference type="Proteomes" id="UP001156389">
    <property type="component" value="Unassembled WGS sequence"/>
</dbReference>
<evidence type="ECO:0000259" key="2">
    <source>
        <dbReference type="SMART" id="SM00644"/>
    </source>
</evidence>
<dbReference type="SMART" id="SM00644">
    <property type="entry name" value="Ami_2"/>
    <property type="match status" value="1"/>
</dbReference>
<sequence>MNGAVIHHTAGRNSLSLCYNGTSSLPGPLCHTHLSKSGTASMLSAGRANHAGSFARNAHDAVVSESATHPRPSASESVDGNAHYYGIEIENLGDGRDPYPAVQYDAAVRWAAAICRFHGWSADSVIGHKEGTRRKIDPTFSMDRFRADVAERLKDSAGSDDTTPDKEDDNDMPQYVSLTRTDSHTVEPGKWVAIEFGNEYADDRGDHAKDGSQFVHGPALYDGTCSLKIEGMDVGAQIQMRAVEIDHKTGKSVSDGPIGEFFGSDGATYPHFAFTDYVSSGRGVRIRMVHFSSKPVEIKWACLKSVVWGR</sequence>
<dbReference type="InterPro" id="IPR002502">
    <property type="entry name" value="Amidase_domain"/>
</dbReference>
<dbReference type="EMBL" id="JAJAGO010000019">
    <property type="protein sequence ID" value="MCT2594234.1"/>
    <property type="molecule type" value="Genomic_DNA"/>
</dbReference>
<comment type="caution">
    <text evidence="3">The sequence shown here is derived from an EMBL/GenBank/DDBJ whole genome shotgun (WGS) entry which is preliminary data.</text>
</comment>
<organism evidence="3 4">
    <name type="scientific">Streptomyces gossypii</name>
    <dbReference type="NCBI Taxonomy" id="2883101"/>
    <lineage>
        <taxon>Bacteria</taxon>
        <taxon>Bacillati</taxon>
        <taxon>Actinomycetota</taxon>
        <taxon>Actinomycetes</taxon>
        <taxon>Kitasatosporales</taxon>
        <taxon>Streptomycetaceae</taxon>
        <taxon>Streptomyces</taxon>
    </lineage>
</organism>
<dbReference type="Gene3D" id="3.40.80.10">
    <property type="entry name" value="Peptidoglycan recognition protein-like"/>
    <property type="match status" value="1"/>
</dbReference>
<evidence type="ECO:0000313" key="3">
    <source>
        <dbReference type="EMBL" id="MCT2594234.1"/>
    </source>
</evidence>
<dbReference type="Pfam" id="PF01510">
    <property type="entry name" value="Amidase_2"/>
    <property type="match status" value="1"/>
</dbReference>
<protein>
    <submittedName>
        <fullName evidence="3">N-acetylmuramoyl-L-alanine amidase</fullName>
    </submittedName>
</protein>
<evidence type="ECO:0000256" key="1">
    <source>
        <dbReference type="SAM" id="MobiDB-lite"/>
    </source>
</evidence>
<keyword evidence="4" id="KW-1185">Reference proteome</keyword>
<reference evidence="3 4" key="1">
    <citation type="submission" date="2021-10" db="EMBL/GenBank/DDBJ databases">
        <title>Streptomyces gossypii sp. nov., isolated from soil collected from cotton field.</title>
        <authorList>
            <person name="Ge X."/>
            <person name="Chen X."/>
            <person name="Liu W."/>
        </authorList>
    </citation>
    <scope>NUCLEOTIDE SEQUENCE [LARGE SCALE GENOMIC DNA]</scope>
    <source>
        <strain evidence="3 4">N2-109</strain>
    </source>
</reference>
<dbReference type="CDD" id="cd06583">
    <property type="entry name" value="PGRP"/>
    <property type="match status" value="1"/>
</dbReference>
<proteinExistence type="predicted"/>
<name>A0ABT2K426_9ACTN</name>
<dbReference type="RefSeq" id="WP_260221553.1">
    <property type="nucleotide sequence ID" value="NZ_JAJAGO010000019.1"/>
</dbReference>
<feature type="domain" description="N-acetylmuramoyl-L-alanine amidase" evidence="2">
    <location>
        <begin position="1"/>
        <end position="139"/>
    </location>
</feature>